<dbReference type="Pfam" id="PF06964">
    <property type="entry name" value="Alpha-L-AF_C"/>
    <property type="match status" value="1"/>
</dbReference>
<dbReference type="GO" id="GO:0046556">
    <property type="term" value="F:alpha-L-arabinofuranosidase activity"/>
    <property type="evidence" value="ECO:0007669"/>
    <property type="project" value="UniProtKB-EC"/>
</dbReference>
<evidence type="ECO:0000256" key="6">
    <source>
        <dbReference type="ARBA" id="ARBA00022801"/>
    </source>
</evidence>
<evidence type="ECO:0000313" key="11">
    <source>
        <dbReference type="Proteomes" id="UP000005326"/>
    </source>
</evidence>
<dbReference type="SMART" id="SM00813">
    <property type="entry name" value="Alpha-L-AF_C"/>
    <property type="match status" value="1"/>
</dbReference>
<comment type="pathway">
    <text evidence="2">Glycan metabolism.</text>
</comment>
<dbReference type="Gene3D" id="3.20.20.80">
    <property type="entry name" value="Glycosidases"/>
    <property type="match status" value="1"/>
</dbReference>
<evidence type="ECO:0000256" key="3">
    <source>
        <dbReference type="ARBA" id="ARBA00007186"/>
    </source>
</evidence>
<evidence type="ECO:0000256" key="7">
    <source>
        <dbReference type="ARBA" id="ARBA00023277"/>
    </source>
</evidence>
<dbReference type="Pfam" id="PF22848">
    <property type="entry name" value="ASD1_dom"/>
    <property type="match status" value="1"/>
</dbReference>
<comment type="subunit">
    <text evidence="4">Homohexamer; trimer of dimers.</text>
</comment>
<dbReference type="InterPro" id="IPR055235">
    <property type="entry name" value="ASD1_cat"/>
</dbReference>
<dbReference type="Gene3D" id="2.60.40.1180">
    <property type="entry name" value="Golgi alpha-mannosidase II"/>
    <property type="match status" value="1"/>
</dbReference>
<comment type="caution">
    <text evidence="10">The sequence shown here is derived from an EMBL/GenBank/DDBJ whole genome shotgun (WGS) entry which is preliminary data.</text>
</comment>
<keyword evidence="11" id="KW-1185">Reference proteome</keyword>
<evidence type="ECO:0000256" key="1">
    <source>
        <dbReference type="ARBA" id="ARBA00001462"/>
    </source>
</evidence>
<evidence type="ECO:0000256" key="5">
    <source>
        <dbReference type="ARBA" id="ARBA00012670"/>
    </source>
</evidence>
<organism evidence="10 11">
    <name type="scientific">[Eubacterium] siraeum DSM 15702</name>
    <dbReference type="NCBI Taxonomy" id="428128"/>
    <lineage>
        <taxon>Bacteria</taxon>
        <taxon>Bacillati</taxon>
        <taxon>Bacillota</taxon>
        <taxon>Clostridia</taxon>
        <taxon>Eubacteriales</taxon>
        <taxon>Oscillospiraceae</taxon>
        <taxon>Oscillospiraceae incertae sedis</taxon>
    </lineage>
</organism>
<dbReference type="PANTHER" id="PTHR43576">
    <property type="entry name" value="ALPHA-L-ARABINOFURANOSIDASE C-RELATED"/>
    <property type="match status" value="1"/>
</dbReference>
<feature type="domain" description="Alpha-L-arabinofuranosidase C-terminal" evidence="9">
    <location>
        <begin position="335"/>
        <end position="522"/>
    </location>
</feature>
<dbReference type="InterPro" id="IPR017853">
    <property type="entry name" value="GH"/>
</dbReference>
<dbReference type="SUPFAM" id="SSF51011">
    <property type="entry name" value="Glycosyl hydrolase domain"/>
    <property type="match status" value="1"/>
</dbReference>
<dbReference type="SUPFAM" id="SSF51445">
    <property type="entry name" value="(Trans)glycosidases"/>
    <property type="match status" value="1"/>
</dbReference>
<evidence type="ECO:0000256" key="8">
    <source>
        <dbReference type="ARBA" id="ARBA00023295"/>
    </source>
</evidence>
<accession>B0MLL1</accession>
<name>B0MLL1_9FIRM</name>
<dbReference type="Proteomes" id="UP000005326">
    <property type="component" value="Unassembled WGS sequence"/>
</dbReference>
<comment type="similarity">
    <text evidence="3">Belongs to the glycosyl hydrolase 51 family.</text>
</comment>
<dbReference type="EC" id="3.2.1.55" evidence="5"/>
<dbReference type="CAZy" id="GH51">
    <property type="family name" value="Glycoside Hydrolase Family 51"/>
</dbReference>
<evidence type="ECO:0000259" key="9">
    <source>
        <dbReference type="SMART" id="SM00813"/>
    </source>
</evidence>
<gene>
    <name evidence="10" type="ORF">EUBSIR_00709</name>
</gene>
<evidence type="ECO:0000256" key="2">
    <source>
        <dbReference type="ARBA" id="ARBA00004881"/>
    </source>
</evidence>
<dbReference type="EMBL" id="ABCA03000038">
    <property type="protein sequence ID" value="EDS01355.1"/>
    <property type="molecule type" value="Genomic_DNA"/>
</dbReference>
<comment type="catalytic activity">
    <reaction evidence="1">
        <text>Hydrolysis of terminal non-reducing alpha-L-arabinofuranoside residues in alpha-L-arabinosides.</text>
        <dbReference type="EC" id="3.2.1.55"/>
    </reaction>
</comment>
<keyword evidence="8" id="KW-0326">Glycosidase</keyword>
<sequence length="529" mass="60474">MNLHKKLLIKCRYYAKIGTYGKMCRKQALHKTSRKEKAMSIKMYVNGSDRKGHINPEIYGHFSEHLGRCIYNGIYVGEDSNIPNTKGIRNDIVEAFKNIKMPVLRWPGGCFADEYHWKDGIGEKSQRKKMINTHWGGVTEDNSFGTHEFFDFCEMVGCEPYLSGNLGSGTVREMSEWIEYITSDNDSPMTQLRKKNGREKPWKLKYLGVGNESWGCGGNMSPEQYSALYKQYQTYCRNYGTNQLYKVACGPNGDDYNWTKVITENITPWHTNAVSLHYYTVPTGKWEDKGNATGFTDEEYYITLEKTWYMETLVKRHCDILNVNNPENNIKLVVDEWGTWYNVEEGTNPGFLFQQNTMRDAMVASINLNIFNSHCDRISMANLAQAVNVLQALILTEGEKMILTPTYHVFDLYKNHQNAELCYSSIEDEKQEGYNLPVISQSVSVNSDNEMTLTVSNCSLTECRTIEADIRGFSFDSVRARILSAESNAHNTFDEPENVTITEFDKITKIDSGITFTLPPCSVVEIILS</sequence>
<dbReference type="GO" id="GO:0000272">
    <property type="term" value="P:polysaccharide catabolic process"/>
    <property type="evidence" value="ECO:0007669"/>
    <property type="project" value="TreeGrafter"/>
</dbReference>
<keyword evidence="6" id="KW-0378">Hydrolase</keyword>
<dbReference type="InterPro" id="IPR013780">
    <property type="entry name" value="Glyco_hydro_b"/>
</dbReference>
<proteinExistence type="inferred from homology"/>
<keyword evidence="7" id="KW-0119">Carbohydrate metabolism</keyword>
<dbReference type="InterPro" id="IPR010720">
    <property type="entry name" value="Alpha-L-AF_C"/>
</dbReference>
<dbReference type="AlphaFoldDB" id="B0MLL1"/>
<reference evidence="10" key="1">
    <citation type="submission" date="2007-10" db="EMBL/GenBank/DDBJ databases">
        <authorList>
            <person name="Fulton L."/>
            <person name="Clifton S."/>
            <person name="Fulton B."/>
            <person name="Xu J."/>
            <person name="Minx P."/>
            <person name="Pepin K.H."/>
            <person name="Johnson M."/>
            <person name="Thiruvilangam P."/>
            <person name="Bhonagiri V."/>
            <person name="Nash W.E."/>
            <person name="Mardis E.R."/>
            <person name="Wilson R.K."/>
        </authorList>
    </citation>
    <scope>NUCLEOTIDE SEQUENCE [LARGE SCALE GENOMIC DNA]</scope>
    <source>
        <strain evidence="10">DSM 15702</strain>
    </source>
</reference>
<evidence type="ECO:0000256" key="4">
    <source>
        <dbReference type="ARBA" id="ARBA00011165"/>
    </source>
</evidence>
<dbReference type="PANTHER" id="PTHR43576:SF2">
    <property type="entry name" value="INTRACELLULAR EXO-ALPHA-L-ARABINOFURANOSIDASE 2"/>
    <property type="match status" value="1"/>
</dbReference>
<reference evidence="10" key="2">
    <citation type="submission" date="2014-06" db="EMBL/GenBank/DDBJ databases">
        <title>Draft genome sequence of Eubacterium siraeum (DSM 15702).</title>
        <authorList>
            <person name="Sudarsanam P."/>
            <person name="Ley R."/>
            <person name="Guruge J."/>
            <person name="Turnbaugh P.J."/>
            <person name="Mahowald M."/>
            <person name="Liep D."/>
            <person name="Gordon J."/>
        </authorList>
    </citation>
    <scope>NUCLEOTIDE SEQUENCE</scope>
    <source>
        <strain evidence="10">DSM 15702</strain>
    </source>
</reference>
<dbReference type="GO" id="GO:0046373">
    <property type="term" value="P:L-arabinose metabolic process"/>
    <property type="evidence" value="ECO:0007669"/>
    <property type="project" value="InterPro"/>
</dbReference>
<evidence type="ECO:0000313" key="10">
    <source>
        <dbReference type="EMBL" id="EDS01355.1"/>
    </source>
</evidence>
<protein>
    <recommendedName>
        <fullName evidence="5">non-reducing end alpha-L-arabinofuranosidase</fullName>
        <ecNumber evidence="5">3.2.1.55</ecNumber>
    </recommendedName>
</protein>